<feature type="domain" description="Glucosamine/galactosamine-6-phosphate isomerase" evidence="5">
    <location>
        <begin position="36"/>
        <end position="234"/>
    </location>
</feature>
<dbReference type="Gene3D" id="3.40.50.1360">
    <property type="match status" value="1"/>
</dbReference>
<dbReference type="InterPro" id="IPR018321">
    <property type="entry name" value="Glucosamine6P_isomerase_CS"/>
</dbReference>
<dbReference type="InterPro" id="IPR037171">
    <property type="entry name" value="NagB/RpiA_transferase-like"/>
</dbReference>
<dbReference type="GO" id="GO:0006043">
    <property type="term" value="P:glucosamine catabolic process"/>
    <property type="evidence" value="ECO:0007669"/>
    <property type="project" value="TreeGrafter"/>
</dbReference>
<dbReference type="SUPFAM" id="SSF100950">
    <property type="entry name" value="NagB/RpiA/CoA transferase-like"/>
    <property type="match status" value="1"/>
</dbReference>
<evidence type="ECO:0000256" key="4">
    <source>
        <dbReference type="HAMAP-Rule" id="MF_01241"/>
    </source>
</evidence>
<name>E0NIG4_PEDAC</name>
<dbReference type="PROSITE" id="PS01161">
    <property type="entry name" value="GLC_GALNAC_ISOMERASE"/>
    <property type="match status" value="1"/>
</dbReference>
<feature type="active site" description="Proton acceptor; for ring-opening step" evidence="4">
    <location>
        <position position="142"/>
    </location>
</feature>
<protein>
    <recommendedName>
        <fullName evidence="4">Glucosamine-6-phosphate deaminase</fullName>
        <ecNumber evidence="4">3.5.99.6</ecNumber>
    </recommendedName>
    <alternativeName>
        <fullName evidence="4">GlcN6P deaminase</fullName>
        <shortName evidence="4">GNPDA</shortName>
    </alternativeName>
    <alternativeName>
        <fullName evidence="4">Glucosamine-6-phosphate isomerase</fullName>
    </alternativeName>
</protein>
<dbReference type="EMBL" id="AEEG01000009">
    <property type="protein sequence ID" value="EFL94927.1"/>
    <property type="molecule type" value="Genomic_DNA"/>
</dbReference>
<evidence type="ECO:0000256" key="2">
    <source>
        <dbReference type="ARBA" id="ARBA00022801"/>
    </source>
</evidence>
<dbReference type="GO" id="GO:0006046">
    <property type="term" value="P:N-acetylglucosamine catabolic process"/>
    <property type="evidence" value="ECO:0007669"/>
    <property type="project" value="TreeGrafter"/>
</dbReference>
<feature type="active site" description="For ring-opening step" evidence="4">
    <location>
        <position position="147"/>
    </location>
</feature>
<dbReference type="UniPathway" id="UPA00629">
    <property type="reaction ID" value="UER00684"/>
</dbReference>
<sequence>MDYTKNKKGALTMKVIIVKNDVEGGKEGYKVFADAKKNGAKTFGLATGSTPITTYQEIIKSDLDFSDSISINLDEYVGLPADSDQSYNYFMHKNLFDAKPFKHSYLPNGRAKDIEAEAKHYDEIIAENPIDLQILGIGRNGHIGFNEPGTPADSTTHKVALTQSTIDANARFFEHEEDVPRFAISMGLASIMQSKHILMEAYGEDKADAIKGMIEGPVTTDLPASLLQNHDNVTVIVDEAAASKLSGKY</sequence>
<dbReference type="GO" id="GO:0019262">
    <property type="term" value="P:N-acetylneuraminate catabolic process"/>
    <property type="evidence" value="ECO:0007669"/>
    <property type="project" value="UniProtKB-UniRule"/>
</dbReference>
<organism evidence="6 7">
    <name type="scientific">Pediococcus acidilactici DSM 20284</name>
    <dbReference type="NCBI Taxonomy" id="862514"/>
    <lineage>
        <taxon>Bacteria</taxon>
        <taxon>Bacillati</taxon>
        <taxon>Bacillota</taxon>
        <taxon>Bacilli</taxon>
        <taxon>Lactobacillales</taxon>
        <taxon>Lactobacillaceae</taxon>
        <taxon>Pediococcus</taxon>
        <taxon>Pediococcus acidilactici group</taxon>
    </lineage>
</organism>
<dbReference type="InterPro" id="IPR006148">
    <property type="entry name" value="Glc/Gal-6P_isomerase"/>
</dbReference>
<comment type="pathway">
    <text evidence="4">Amino-sugar metabolism; N-acetylneuraminate degradation; D-fructose 6-phosphate from N-acetylneuraminate: step 5/5.</text>
</comment>
<evidence type="ECO:0000313" key="6">
    <source>
        <dbReference type="EMBL" id="EFL94927.1"/>
    </source>
</evidence>
<dbReference type="eggNOG" id="COG0363">
    <property type="taxonomic scope" value="Bacteria"/>
</dbReference>
<keyword evidence="3 4" id="KW-0119">Carbohydrate metabolism</keyword>
<dbReference type="Pfam" id="PF01182">
    <property type="entry name" value="Glucosamine_iso"/>
    <property type="match status" value="1"/>
</dbReference>
<dbReference type="AlphaFoldDB" id="E0NIG4"/>
<dbReference type="GO" id="GO:0004342">
    <property type="term" value="F:glucosamine-6-phosphate deaminase activity"/>
    <property type="evidence" value="ECO:0007669"/>
    <property type="project" value="UniProtKB-UniRule"/>
</dbReference>
<dbReference type="GO" id="GO:0005975">
    <property type="term" value="P:carbohydrate metabolic process"/>
    <property type="evidence" value="ECO:0007669"/>
    <property type="project" value="InterPro"/>
</dbReference>
<accession>E0NIG4</accession>
<proteinExistence type="inferred from homology"/>
<dbReference type="GO" id="GO:0005737">
    <property type="term" value="C:cytoplasm"/>
    <property type="evidence" value="ECO:0007669"/>
    <property type="project" value="TreeGrafter"/>
</dbReference>
<reference evidence="6" key="1">
    <citation type="submission" date="2010-07" db="EMBL/GenBank/DDBJ databases">
        <authorList>
            <person name="Muzny D."/>
            <person name="Qin X."/>
            <person name="Deng J."/>
            <person name="Jiang H."/>
            <person name="Liu Y."/>
            <person name="Qu J."/>
            <person name="Song X.-Z."/>
            <person name="Zhang L."/>
            <person name="Thornton R."/>
            <person name="Coyle M."/>
            <person name="Francisco L."/>
            <person name="Jackson L."/>
            <person name="Javaid M."/>
            <person name="Korchina V."/>
            <person name="Kovar C."/>
            <person name="Mata R."/>
            <person name="Mathew T."/>
            <person name="Ngo R."/>
            <person name="Nguyen L."/>
            <person name="Nguyen N."/>
            <person name="Okwuonu G."/>
            <person name="Ongeri F."/>
            <person name="Pham C."/>
            <person name="Simmons D."/>
            <person name="Wilczek-Boney K."/>
            <person name="Hale W."/>
            <person name="Jakkamsetti A."/>
            <person name="Pham P."/>
            <person name="Ruth R."/>
            <person name="San Lucas F."/>
            <person name="Warren J."/>
            <person name="Zhang J."/>
            <person name="Zhao Z."/>
            <person name="Zhou C."/>
            <person name="Zhu D."/>
            <person name="Lee S."/>
            <person name="Bess C."/>
            <person name="Blankenburg K."/>
            <person name="Forbes L."/>
            <person name="Fu Q."/>
            <person name="Gubbala S."/>
            <person name="Hirani K."/>
            <person name="Jayaseelan J.C."/>
            <person name="Lara F."/>
            <person name="Munidasa M."/>
            <person name="Palculict T."/>
            <person name="Patil S."/>
            <person name="Pu L.-L."/>
            <person name="Saada N."/>
            <person name="Tang L."/>
            <person name="Weissenberger G."/>
            <person name="Zhu Y."/>
            <person name="Hemphill L."/>
            <person name="Shang Y."/>
            <person name="Youmans B."/>
            <person name="Ayvaz T."/>
            <person name="Ross M."/>
            <person name="Santibanez J."/>
            <person name="Aqrawi P."/>
            <person name="Gross S."/>
            <person name="Joshi V."/>
            <person name="Fowler G."/>
            <person name="Nazareth L."/>
            <person name="Reid J."/>
            <person name="Worley K."/>
            <person name="Petrosino J."/>
            <person name="Highlander S."/>
            <person name="Gibbs R."/>
        </authorList>
    </citation>
    <scope>NUCLEOTIDE SEQUENCE [LARGE SCALE GENOMIC DNA]</scope>
    <source>
        <strain evidence="6">DSM 20284</strain>
    </source>
</reference>
<dbReference type="HOGENOM" id="CLU_049611_1_0_9"/>
<evidence type="ECO:0000259" key="5">
    <source>
        <dbReference type="Pfam" id="PF01182"/>
    </source>
</evidence>
<keyword evidence="7" id="KW-1185">Reference proteome</keyword>
<comment type="similarity">
    <text evidence="4">Belongs to the glucosamine/galactosamine-6-phosphate isomerase family. NagB subfamily.</text>
</comment>
<evidence type="ECO:0000256" key="3">
    <source>
        <dbReference type="ARBA" id="ARBA00023277"/>
    </source>
</evidence>
<gene>
    <name evidence="4 6" type="primary">nagB</name>
    <name evidence="6" type="ORF">HMPREF0623_1795</name>
</gene>
<feature type="active site" description="For ring-opening step" evidence="4">
    <location>
        <position position="140"/>
    </location>
</feature>
<comment type="caution">
    <text evidence="4">Lacks conserved residue(s) required for the propagation of feature annotation.</text>
</comment>
<dbReference type="PANTHER" id="PTHR11280">
    <property type="entry name" value="GLUCOSAMINE-6-PHOSPHATE ISOMERASE"/>
    <property type="match status" value="1"/>
</dbReference>
<dbReference type="EC" id="3.5.99.6" evidence="4"/>
<dbReference type="FunFam" id="3.40.50.1360:FF:000003">
    <property type="entry name" value="Glucosamine-6-phosphate deaminase"/>
    <property type="match status" value="1"/>
</dbReference>
<dbReference type="InterPro" id="IPR004547">
    <property type="entry name" value="Glucosamine6P_isomerase"/>
</dbReference>
<comment type="caution">
    <text evidence="6">The sequence shown here is derived from an EMBL/GenBank/DDBJ whole genome shotgun (WGS) entry which is preliminary data.</text>
</comment>
<dbReference type="Proteomes" id="UP000004470">
    <property type="component" value="Unassembled WGS sequence"/>
</dbReference>
<evidence type="ECO:0000256" key="1">
    <source>
        <dbReference type="ARBA" id="ARBA00000644"/>
    </source>
</evidence>
<dbReference type="PANTHER" id="PTHR11280:SF5">
    <property type="entry name" value="GLUCOSAMINE-6-PHOSPHATE ISOMERASE"/>
    <property type="match status" value="1"/>
</dbReference>
<dbReference type="GO" id="GO:0042802">
    <property type="term" value="F:identical protein binding"/>
    <property type="evidence" value="ECO:0007669"/>
    <property type="project" value="TreeGrafter"/>
</dbReference>
<evidence type="ECO:0000313" key="7">
    <source>
        <dbReference type="Proteomes" id="UP000004470"/>
    </source>
</evidence>
<comment type="catalytic activity">
    <reaction evidence="1 4">
        <text>alpha-D-glucosamine 6-phosphate + H2O = beta-D-fructose 6-phosphate + NH4(+)</text>
        <dbReference type="Rhea" id="RHEA:12172"/>
        <dbReference type="ChEBI" id="CHEBI:15377"/>
        <dbReference type="ChEBI" id="CHEBI:28938"/>
        <dbReference type="ChEBI" id="CHEBI:57634"/>
        <dbReference type="ChEBI" id="CHEBI:75989"/>
        <dbReference type="EC" id="3.5.99.6"/>
    </reaction>
</comment>
<comment type="function">
    <text evidence="4">Catalyzes the reversible isomerization-deamination of glucosamine 6-phosphate (GlcN6P) to form fructose 6-phosphate (Fru6P) and ammonium ion.</text>
</comment>
<dbReference type="HAMAP" id="MF_01241">
    <property type="entry name" value="GlcN6P_deamin"/>
    <property type="match status" value="1"/>
</dbReference>
<dbReference type="CDD" id="cd01399">
    <property type="entry name" value="GlcN6P_deaminase"/>
    <property type="match status" value="1"/>
</dbReference>
<feature type="active site" description="Proton acceptor; for enolization step" evidence="4">
    <location>
        <position position="74"/>
    </location>
</feature>
<keyword evidence="2 4" id="KW-0378">Hydrolase</keyword>